<dbReference type="Proteomes" id="UP000462621">
    <property type="component" value="Unassembled WGS sequence"/>
</dbReference>
<organism evidence="1 2">
    <name type="scientific">Vibrio eleionomae</name>
    <dbReference type="NCBI Taxonomy" id="2653505"/>
    <lineage>
        <taxon>Bacteria</taxon>
        <taxon>Pseudomonadati</taxon>
        <taxon>Pseudomonadota</taxon>
        <taxon>Gammaproteobacteria</taxon>
        <taxon>Vibrionales</taxon>
        <taxon>Vibrionaceae</taxon>
        <taxon>Vibrio</taxon>
    </lineage>
</organism>
<sequence>MTIKNIKRSPINKRVIDGVYETNKMLLNVGKTTVTKLFKPHKSSSARRYKLEKESLTRLKGVNGTPELYGADDAQFTLKMSRLPGVSAETLTPANIQALAKIVKDTLAAGVARHSMPIRDIVIDKEGQLGLVDFERVTLRKWSWRPDWIVACWVSYYHLARLIAEYQPQMLTRKQEKLVRFGAHSRSLVRFIHSL</sequence>
<evidence type="ECO:0000313" key="1">
    <source>
        <dbReference type="EMBL" id="MZI92865.1"/>
    </source>
</evidence>
<accession>A0A7X4LJ24</accession>
<dbReference type="EMBL" id="WEKT01000008">
    <property type="protein sequence ID" value="MZI92865.1"/>
    <property type="molecule type" value="Genomic_DNA"/>
</dbReference>
<proteinExistence type="predicted"/>
<name>A0A7X4LJ24_9VIBR</name>
<keyword evidence="2" id="KW-1185">Reference proteome</keyword>
<dbReference type="RefSeq" id="WP_161154166.1">
    <property type="nucleotide sequence ID" value="NZ_WEKT01000008.1"/>
</dbReference>
<evidence type="ECO:0000313" key="2">
    <source>
        <dbReference type="Proteomes" id="UP000462621"/>
    </source>
</evidence>
<dbReference type="AlphaFoldDB" id="A0A7X4LJ24"/>
<reference evidence="1 2" key="1">
    <citation type="submission" date="2019-10" db="EMBL/GenBank/DDBJ databases">
        <title>Vibrio sp. nov. isolated from a shrimp pond.</title>
        <authorList>
            <person name="Gomez-Gil B."/>
            <person name="Enciso-Ibarra J."/>
            <person name="Enciso-Ibarra K."/>
            <person name="Bolan-Mejia C."/>
        </authorList>
    </citation>
    <scope>NUCLEOTIDE SEQUENCE [LARGE SCALE GENOMIC DNA]</scope>
    <source>
        <strain evidence="1 2">CAIM 722</strain>
    </source>
</reference>
<gene>
    <name evidence="1" type="ORF">F9817_06610</name>
</gene>
<dbReference type="InterPro" id="IPR011009">
    <property type="entry name" value="Kinase-like_dom_sf"/>
</dbReference>
<dbReference type="SUPFAM" id="SSF56112">
    <property type="entry name" value="Protein kinase-like (PK-like)"/>
    <property type="match status" value="1"/>
</dbReference>
<protein>
    <submittedName>
        <fullName evidence="1">Uncharacterized protein</fullName>
    </submittedName>
</protein>
<comment type="caution">
    <text evidence="1">The sequence shown here is derived from an EMBL/GenBank/DDBJ whole genome shotgun (WGS) entry which is preliminary data.</text>
</comment>